<dbReference type="InterPro" id="IPR051214">
    <property type="entry name" value="GH32_Enzymes"/>
</dbReference>
<dbReference type="PANTHER" id="PTHR43101">
    <property type="entry name" value="BETA-FRUCTOSIDASE"/>
    <property type="match status" value="1"/>
</dbReference>
<sequence>MQQQKYQTISMATESDKEKFEKIKSNSTFRPLFHITPPHGLLNDPNGFCYFNKQYHLFYQWFPFDTYHGLKHWMHLTSDDLLNWHEHGSQITPTESYESHGAYSGSALVKNEHAYLFYTGNVKRGDERDANQCLAILDNNNQVTKHTLNPVIESVPQGYSGHVRDPKIIKHGNDYLMLLGAQREADLKGEIIVYQSQDLLDWHYKGPLDIQVDGKFLEAYMYECPDLLQVDGNDVLIFSPQGVTADGTRFHNKFNVIYCLGRFDFEQLTFEVSHWDELDRGFDFYAPQTLANAPKQQTLIAWAGTDEHLPSEQYGWINCLTLTRELAVENNRLLQKPNIINSDSFNKQNGHLLINQGVKLESLSFSLTLDSLSNTQNLTISLNAQSGNELTLTINSNSITLDRELYDHHPLNWKYGCKRQHLTDYDINNISFICDQSIIEIYINNGRDVFTCLFFPKQESHQLNISVENVAKLNTQLTYLTI</sequence>
<comment type="caution">
    <text evidence="8">The sequence shown here is derived from an EMBL/GenBank/DDBJ whole genome shotgun (WGS) entry which is preliminary data.</text>
</comment>
<proteinExistence type="inferred from homology"/>
<comment type="pathway">
    <text evidence="5">Glycan biosynthesis; sucrose metabolism.</text>
</comment>
<evidence type="ECO:0000256" key="1">
    <source>
        <dbReference type="ARBA" id="ARBA00009902"/>
    </source>
</evidence>
<keyword evidence="9" id="KW-1185">Reference proteome</keyword>
<evidence type="ECO:0000256" key="5">
    <source>
        <dbReference type="RuleBase" id="RU365015"/>
    </source>
</evidence>
<name>A0ABV4MFU5_9VIBR</name>
<dbReference type="InterPro" id="IPR013320">
    <property type="entry name" value="ConA-like_dom_sf"/>
</dbReference>
<gene>
    <name evidence="8" type="ORF">ACED39_06665</name>
</gene>
<evidence type="ECO:0000259" key="6">
    <source>
        <dbReference type="Pfam" id="PF00251"/>
    </source>
</evidence>
<keyword evidence="5" id="KW-0119">Carbohydrate metabolism</keyword>
<dbReference type="InterPro" id="IPR006232">
    <property type="entry name" value="Suc6P_hydrolase"/>
</dbReference>
<dbReference type="PROSITE" id="PS00609">
    <property type="entry name" value="GLYCOSYL_HYDROL_F32"/>
    <property type="match status" value="1"/>
</dbReference>
<dbReference type="RefSeq" id="WP_371718185.1">
    <property type="nucleotide sequence ID" value="NZ_JBGOOF010000007.1"/>
</dbReference>
<comment type="subcellular location">
    <subcellularLocation>
        <location evidence="5">Cytoplasm</location>
    </subcellularLocation>
</comment>
<comment type="similarity">
    <text evidence="1 4">Belongs to the glycosyl hydrolase 32 family.</text>
</comment>
<dbReference type="InterPro" id="IPR018053">
    <property type="entry name" value="Glyco_hydro_32_AS"/>
</dbReference>
<evidence type="ECO:0000259" key="7">
    <source>
        <dbReference type="Pfam" id="PF08244"/>
    </source>
</evidence>
<dbReference type="SUPFAM" id="SSF49899">
    <property type="entry name" value="Concanavalin A-like lectins/glucanases"/>
    <property type="match status" value="1"/>
</dbReference>
<evidence type="ECO:0000313" key="8">
    <source>
        <dbReference type="EMBL" id="MEZ8208456.1"/>
    </source>
</evidence>
<comment type="function">
    <text evidence="5">Enables the bacterium to metabolize sucrose as a sole carbon source.</text>
</comment>
<evidence type="ECO:0000313" key="9">
    <source>
        <dbReference type="Proteomes" id="UP001569151"/>
    </source>
</evidence>
<evidence type="ECO:0000256" key="3">
    <source>
        <dbReference type="ARBA" id="ARBA00023295"/>
    </source>
</evidence>
<evidence type="ECO:0000256" key="2">
    <source>
        <dbReference type="ARBA" id="ARBA00022801"/>
    </source>
</evidence>
<dbReference type="Proteomes" id="UP001569151">
    <property type="component" value="Unassembled WGS sequence"/>
</dbReference>
<keyword evidence="3 4" id="KW-0326">Glycosidase</keyword>
<evidence type="ECO:0000256" key="4">
    <source>
        <dbReference type="RuleBase" id="RU362110"/>
    </source>
</evidence>
<dbReference type="InterPro" id="IPR013189">
    <property type="entry name" value="Glyco_hydro_32_C"/>
</dbReference>
<protein>
    <recommendedName>
        <fullName evidence="4">Sucrose-6-phosphate hydrolase</fullName>
        <ecNumber evidence="4">3.2.1.26</ecNumber>
    </recommendedName>
    <alternativeName>
        <fullName evidence="5">Invertase</fullName>
    </alternativeName>
</protein>
<dbReference type="Gene3D" id="2.60.120.560">
    <property type="entry name" value="Exo-inulinase, domain 1"/>
    <property type="match status" value="1"/>
</dbReference>
<keyword evidence="5" id="KW-0963">Cytoplasm</keyword>
<feature type="domain" description="Glycosyl hydrolase family 32 C-terminal" evidence="7">
    <location>
        <begin position="351"/>
        <end position="469"/>
    </location>
</feature>
<dbReference type="GO" id="GO:0016787">
    <property type="term" value="F:hydrolase activity"/>
    <property type="evidence" value="ECO:0007669"/>
    <property type="project" value="UniProtKB-KW"/>
</dbReference>
<dbReference type="EMBL" id="JBGOOS010000006">
    <property type="protein sequence ID" value="MEZ8208456.1"/>
    <property type="molecule type" value="Genomic_DNA"/>
</dbReference>
<dbReference type="InterPro" id="IPR001362">
    <property type="entry name" value="Glyco_hydro_32"/>
</dbReference>
<dbReference type="InterPro" id="IPR013148">
    <property type="entry name" value="Glyco_hydro_32_N"/>
</dbReference>
<organism evidence="8 9">
    <name type="scientific">Vibrio bivalvicida</name>
    <dbReference type="NCBI Taxonomy" id="1276888"/>
    <lineage>
        <taxon>Bacteria</taxon>
        <taxon>Pseudomonadati</taxon>
        <taxon>Pseudomonadota</taxon>
        <taxon>Gammaproteobacteria</taxon>
        <taxon>Vibrionales</taxon>
        <taxon>Vibrionaceae</taxon>
        <taxon>Vibrio</taxon>
        <taxon>Vibrio oreintalis group</taxon>
    </lineage>
</organism>
<accession>A0ABV4MFU5</accession>
<dbReference type="CDD" id="cd18623">
    <property type="entry name" value="GH32_ScrB-like"/>
    <property type="match status" value="1"/>
</dbReference>
<dbReference type="NCBIfam" id="TIGR01322">
    <property type="entry name" value="scrB_fam"/>
    <property type="match status" value="1"/>
</dbReference>
<reference evidence="8 9" key="1">
    <citation type="submission" date="2024-06" db="EMBL/GenBank/DDBJ databases">
        <authorList>
            <person name="Steensen K."/>
            <person name="Seneca J."/>
            <person name="Bartlau N."/>
            <person name="Yu A.X."/>
            <person name="Polz M.F."/>
        </authorList>
    </citation>
    <scope>NUCLEOTIDE SEQUENCE [LARGE SCALE GENOMIC DNA]</scope>
    <source>
        <strain evidence="8 9">1F146</strain>
    </source>
</reference>
<dbReference type="SUPFAM" id="SSF75005">
    <property type="entry name" value="Arabinanase/levansucrase/invertase"/>
    <property type="match status" value="1"/>
</dbReference>
<comment type="catalytic activity">
    <reaction evidence="4">
        <text>Hydrolysis of terminal non-reducing beta-D-fructofuranoside residues in beta-D-fructofuranosides.</text>
        <dbReference type="EC" id="3.2.1.26"/>
    </reaction>
</comment>
<feature type="domain" description="Glycosyl hydrolase family 32 N-terminal" evidence="6">
    <location>
        <begin position="34"/>
        <end position="337"/>
    </location>
</feature>
<dbReference type="Gene3D" id="2.115.10.20">
    <property type="entry name" value="Glycosyl hydrolase domain, family 43"/>
    <property type="match status" value="1"/>
</dbReference>
<dbReference type="SMART" id="SM00640">
    <property type="entry name" value="Glyco_32"/>
    <property type="match status" value="1"/>
</dbReference>
<dbReference type="PANTHER" id="PTHR43101:SF1">
    <property type="entry name" value="BETA-FRUCTOSIDASE"/>
    <property type="match status" value="1"/>
</dbReference>
<dbReference type="EC" id="3.2.1.26" evidence="4"/>
<dbReference type="InterPro" id="IPR023296">
    <property type="entry name" value="Glyco_hydro_beta-prop_sf"/>
</dbReference>
<keyword evidence="2 4" id="KW-0378">Hydrolase</keyword>
<dbReference type="Pfam" id="PF08244">
    <property type="entry name" value="Glyco_hydro_32C"/>
    <property type="match status" value="1"/>
</dbReference>
<dbReference type="Pfam" id="PF00251">
    <property type="entry name" value="Glyco_hydro_32N"/>
    <property type="match status" value="1"/>
</dbReference>